<proteinExistence type="predicted"/>
<protein>
    <submittedName>
        <fullName evidence="3">Uncharacterized protein</fullName>
    </submittedName>
</protein>
<reference evidence="3" key="1">
    <citation type="submission" date="2016-11" db="UniProtKB">
        <authorList>
            <consortium name="WormBaseParasite"/>
        </authorList>
    </citation>
    <scope>IDENTIFICATION</scope>
</reference>
<sequence>MGDLRRVRSETGIYSSSEVSGSLSESYSKSIANIDCDCISSSIPAEAEIERTIVEDTVETETTADTHSIDSSSLKSTRRERIRERASEMAMRLGGVGRAKVNEFWNRRSKHSSDTIHQSAVELATEAEELGEEETPRENGKGSPTSGLKKKLASIKKSSPKSSAEEEAGLDQEVFAQVLEAAADSGGRLASESAGGDQEGDETCHAL</sequence>
<feature type="region of interest" description="Disordered" evidence="1">
    <location>
        <begin position="184"/>
        <end position="207"/>
    </location>
</feature>
<evidence type="ECO:0000313" key="3">
    <source>
        <dbReference type="WBParaSite" id="L893_g33028.t1"/>
    </source>
</evidence>
<evidence type="ECO:0000313" key="2">
    <source>
        <dbReference type="Proteomes" id="UP000095287"/>
    </source>
</evidence>
<accession>A0A1I8A5D7</accession>
<organism evidence="2 3">
    <name type="scientific">Steinernema glaseri</name>
    <dbReference type="NCBI Taxonomy" id="37863"/>
    <lineage>
        <taxon>Eukaryota</taxon>
        <taxon>Metazoa</taxon>
        <taxon>Ecdysozoa</taxon>
        <taxon>Nematoda</taxon>
        <taxon>Chromadorea</taxon>
        <taxon>Rhabditida</taxon>
        <taxon>Tylenchina</taxon>
        <taxon>Panagrolaimomorpha</taxon>
        <taxon>Strongyloidoidea</taxon>
        <taxon>Steinernematidae</taxon>
        <taxon>Steinernema</taxon>
    </lineage>
</organism>
<keyword evidence="2" id="KW-1185">Reference proteome</keyword>
<dbReference type="AlphaFoldDB" id="A0A1I8A5D7"/>
<evidence type="ECO:0000256" key="1">
    <source>
        <dbReference type="SAM" id="MobiDB-lite"/>
    </source>
</evidence>
<feature type="region of interest" description="Disordered" evidence="1">
    <location>
        <begin position="59"/>
        <end position="85"/>
    </location>
</feature>
<dbReference type="WBParaSite" id="L893_g33028.t1">
    <property type="protein sequence ID" value="L893_g33028.t1"/>
    <property type="gene ID" value="L893_g33028"/>
</dbReference>
<name>A0A1I8A5D7_9BILA</name>
<feature type="region of interest" description="Disordered" evidence="1">
    <location>
        <begin position="108"/>
        <end position="170"/>
    </location>
</feature>
<dbReference type="Proteomes" id="UP000095287">
    <property type="component" value="Unplaced"/>
</dbReference>
<feature type="compositionally biased region" description="Low complexity" evidence="1">
    <location>
        <begin position="12"/>
        <end position="24"/>
    </location>
</feature>
<feature type="region of interest" description="Disordered" evidence="1">
    <location>
        <begin position="1"/>
        <end position="24"/>
    </location>
</feature>